<dbReference type="AlphaFoldDB" id="A0AAW6T2Y3"/>
<comment type="caution">
    <text evidence="2">The sequence shown here is derived from an EMBL/GenBank/DDBJ whole genome shotgun (WGS) entry which is preliminary data.</text>
</comment>
<feature type="domain" description="MrfA-like Zn-binding" evidence="1">
    <location>
        <begin position="494"/>
        <end position="593"/>
    </location>
</feature>
<evidence type="ECO:0000259" key="1">
    <source>
        <dbReference type="Pfam" id="PF09369"/>
    </source>
</evidence>
<organism evidence="2 3">
    <name type="scientific">Heyndrickxia oleronia</name>
    <dbReference type="NCBI Taxonomy" id="38875"/>
    <lineage>
        <taxon>Bacteria</taxon>
        <taxon>Bacillati</taxon>
        <taxon>Bacillota</taxon>
        <taxon>Bacilli</taxon>
        <taxon>Bacillales</taxon>
        <taxon>Bacillaceae</taxon>
        <taxon>Heyndrickxia</taxon>
    </lineage>
</organism>
<evidence type="ECO:0000313" key="3">
    <source>
        <dbReference type="Proteomes" id="UP001159179"/>
    </source>
</evidence>
<sequence length="623" mass="71757">MRYLPMRRSKLVGTEGPGSLVISPEGETAVVGALDLWFRDSKGDKAKNIEEFAVNEPRLKSILKVDKFYTPPEFRKISRNSMEVIPNSGLVIPLMRFPRWHYCSSCKSLRELELDQTSVYLDCPKCKTKRYYKQVPFVVVCEHGHLSDFPWGKWVHGDEDTTCQGNLRIRMSGGTTLDSWRVECEGCTKSRGLQGVTSSFDGEKKTSVLGDTLSKIGSQKYTCEGERPWCGEEKEECSAAPVAILRNSISVYMAKKISALAIPGNYSENVDLIVSKIKSPAKYLLRTNLAFLEDIEKKTQFIRTNLRFELKEEITDQDIQEALMYLEAGEEFEYTDEELEKPSLVIKQKEFEKLTSVVNSKELKVEPEWFYKDSEENDKNYYKPYLERISRVLKLKETTALYGFDRKDYKNTNDYSSYYPSLYKDYNSAFEKWLPVNEVFGEGIFLQLNSKKVEEWESTQEVQKYFQHYLQRVVHIEHRDDTILKPSNIMLHTLSHFLIDELANVCGYNRASIRERLYLDEGQTGVLIYISAGDSEGTLGGLVRLGLKEKFFHVLDKAKNNAEWCSSDPVCTELGKMQGQGVNHLNGAACYNCSYIPETSCEYWNLYLDRSLLIDKKIGYFRD</sequence>
<proteinExistence type="predicted"/>
<accession>A0AAW6T2Y3</accession>
<dbReference type="InterPro" id="IPR047721">
    <property type="entry name" value="DrmB"/>
</dbReference>
<dbReference type="Proteomes" id="UP001159179">
    <property type="component" value="Unassembled WGS sequence"/>
</dbReference>
<dbReference type="Pfam" id="PF09369">
    <property type="entry name" value="MZB"/>
    <property type="match status" value="1"/>
</dbReference>
<reference evidence="2" key="1">
    <citation type="submission" date="2023-03" db="EMBL/GenBank/DDBJ databases">
        <title>Bacterial isolates from washroom surfaces on a university campus.</title>
        <authorList>
            <person name="Holman D.B."/>
            <person name="Gzyl K.E."/>
            <person name="Taheri A.E."/>
        </authorList>
    </citation>
    <scope>NUCLEOTIDE SEQUENCE</scope>
    <source>
        <strain evidence="2">RD03</strain>
    </source>
</reference>
<gene>
    <name evidence="2" type="ORF">P5X88_23560</name>
</gene>
<evidence type="ECO:0000313" key="2">
    <source>
        <dbReference type="EMBL" id="MDH5163922.1"/>
    </source>
</evidence>
<dbReference type="InterPro" id="IPR018973">
    <property type="entry name" value="MZB"/>
</dbReference>
<name>A0AAW6T2Y3_9BACI</name>
<dbReference type="NCBIfam" id="NF038324">
    <property type="entry name" value="DrmB_fam"/>
    <property type="match status" value="1"/>
</dbReference>
<protein>
    <submittedName>
        <fullName evidence="2">DUF1998 domain-containing protein</fullName>
    </submittedName>
</protein>
<dbReference type="EMBL" id="JAROYP010000020">
    <property type="protein sequence ID" value="MDH5163922.1"/>
    <property type="molecule type" value="Genomic_DNA"/>
</dbReference>